<feature type="transmembrane region" description="Helical" evidence="2">
    <location>
        <begin position="216"/>
        <end position="238"/>
    </location>
</feature>
<evidence type="ECO:0008006" key="5">
    <source>
        <dbReference type="Google" id="ProtNLM"/>
    </source>
</evidence>
<keyword evidence="4" id="KW-1185">Reference proteome</keyword>
<feature type="region of interest" description="Disordered" evidence="1">
    <location>
        <begin position="407"/>
        <end position="437"/>
    </location>
</feature>
<evidence type="ECO:0000313" key="3">
    <source>
        <dbReference type="EMBL" id="BCT77037.1"/>
    </source>
</evidence>
<feature type="transmembrane region" description="Helical" evidence="2">
    <location>
        <begin position="244"/>
        <end position="263"/>
    </location>
</feature>
<accession>A0ABM7PXK5</accession>
<keyword evidence="2" id="KW-1133">Transmembrane helix</keyword>
<evidence type="ECO:0000256" key="1">
    <source>
        <dbReference type="SAM" id="MobiDB-lite"/>
    </source>
</evidence>
<feature type="transmembrane region" description="Helical" evidence="2">
    <location>
        <begin position="145"/>
        <end position="163"/>
    </location>
</feature>
<feature type="transmembrane region" description="Helical" evidence="2">
    <location>
        <begin position="88"/>
        <end position="110"/>
    </location>
</feature>
<evidence type="ECO:0000313" key="4">
    <source>
        <dbReference type="Proteomes" id="UP001319861"/>
    </source>
</evidence>
<dbReference type="Proteomes" id="UP001319861">
    <property type="component" value="Chromosome"/>
</dbReference>
<protein>
    <recommendedName>
        <fullName evidence="5">Membrane protein involved in the export of O-antigen and teichoic acid</fullName>
    </recommendedName>
</protein>
<feature type="transmembrane region" description="Helical" evidence="2">
    <location>
        <begin position="384"/>
        <end position="403"/>
    </location>
</feature>
<reference evidence="3 4" key="1">
    <citation type="journal article" date="2021" name="J. Biosci. Bioeng.">
        <title>Identification and characterization of a chc gene cluster responsible for the aromatization pathway of cyclohexanecarboxylate degradation in Sinomonas cyclohexanicum ATCC 51369.</title>
        <authorList>
            <person name="Yamamoto T."/>
            <person name="Hasegawa Y."/>
            <person name="Lau P.C.K."/>
            <person name="Iwaki H."/>
        </authorList>
    </citation>
    <scope>NUCLEOTIDE SEQUENCE [LARGE SCALE GENOMIC DNA]</scope>
    <source>
        <strain evidence="3 4">ATCC 51369</strain>
    </source>
</reference>
<feature type="transmembrane region" description="Helical" evidence="2">
    <location>
        <begin position="319"/>
        <end position="347"/>
    </location>
</feature>
<feature type="transmembrane region" description="Helical" evidence="2">
    <location>
        <begin position="116"/>
        <end position="133"/>
    </location>
</feature>
<feature type="compositionally biased region" description="Basic and acidic residues" evidence="1">
    <location>
        <begin position="428"/>
        <end position="437"/>
    </location>
</feature>
<proteinExistence type="predicted"/>
<gene>
    <name evidence="3" type="ORF">SCMU_28790</name>
</gene>
<feature type="transmembrane region" description="Helical" evidence="2">
    <location>
        <begin position="359"/>
        <end position="378"/>
    </location>
</feature>
<evidence type="ECO:0000256" key="2">
    <source>
        <dbReference type="SAM" id="Phobius"/>
    </source>
</evidence>
<sequence>MGVSGKGRFSLGIVDQSISSLSSVLLLIAAARSLPADLLGQFVIGTATVAPCISIVRAMCGETLLVRIASSPDDFAKRRALRRESTSMLGFAVVLAVAASCIVLLIALVWSAARPVLLASAVSALGVVVFDAVRHHLIALRKTLVLVLADFVLLVLSVGSVYLLGLQGVPPERMILAWGGAAALVAAGVLALERLMPDVRSGLPWSRTVRLSSSAFVAETILGAAVGYLIVIALAWIASDAEVAAYRAALSVFGVTSLMVNFLRTMVLRELQPRMFSSPRGVWLALRQMGGTVVVAVAVTVTVVVLLPADVGSALLGESWAPVAGLAFFAAANRIAAGASVPPMLVLRTQGVTWSATRVRIAMAVLALALCPWLASLYGARGALLAESLFYAATCAALMRLALRETKPASRRRGQHSPRRRRAQSSMSDERRAGTPT</sequence>
<keyword evidence="2" id="KW-0812">Transmembrane</keyword>
<feature type="transmembrane region" description="Helical" evidence="2">
    <location>
        <begin position="175"/>
        <end position="195"/>
    </location>
</feature>
<keyword evidence="2" id="KW-0472">Membrane</keyword>
<dbReference type="EMBL" id="AP024525">
    <property type="protein sequence ID" value="BCT77037.1"/>
    <property type="molecule type" value="Genomic_DNA"/>
</dbReference>
<feature type="compositionally biased region" description="Basic residues" evidence="1">
    <location>
        <begin position="409"/>
        <end position="423"/>
    </location>
</feature>
<organism evidence="3 4">
    <name type="scientific">Sinomonas cyclohexanicum</name>
    <name type="common">Corynebacterium cyclohexanicum</name>
    <dbReference type="NCBI Taxonomy" id="322009"/>
    <lineage>
        <taxon>Bacteria</taxon>
        <taxon>Bacillati</taxon>
        <taxon>Actinomycetota</taxon>
        <taxon>Actinomycetes</taxon>
        <taxon>Micrococcales</taxon>
        <taxon>Micrococcaceae</taxon>
        <taxon>Sinomonas</taxon>
    </lineage>
</organism>
<feature type="transmembrane region" description="Helical" evidence="2">
    <location>
        <begin position="284"/>
        <end position="307"/>
    </location>
</feature>
<name>A0ABM7PXK5_SINCY</name>